<dbReference type="InterPro" id="IPR020561">
    <property type="entry name" value="PRibGlycinamid_synth_ATP-grasp"/>
</dbReference>
<dbReference type="GO" id="GO:0046872">
    <property type="term" value="F:metal ion binding"/>
    <property type="evidence" value="ECO:0007669"/>
    <property type="project" value="InterPro"/>
</dbReference>
<dbReference type="SUPFAM" id="SSF51246">
    <property type="entry name" value="Rudiment single hybrid motif"/>
    <property type="match status" value="1"/>
</dbReference>
<dbReference type="Proteomes" id="UP000288227">
    <property type="component" value="Unassembled WGS sequence"/>
</dbReference>
<dbReference type="Pfam" id="PF02843">
    <property type="entry name" value="GARS_C"/>
    <property type="match status" value="1"/>
</dbReference>
<comment type="similarity">
    <text evidence="7 10">Belongs to the GARS family.</text>
</comment>
<dbReference type="EMBL" id="BHXQ01000004">
    <property type="protein sequence ID" value="GCC52036.1"/>
    <property type="molecule type" value="Genomic_DNA"/>
</dbReference>
<dbReference type="Gene3D" id="3.90.600.10">
    <property type="entry name" value="Phosphoribosylglycinamide synthetase, C-terminal domain"/>
    <property type="match status" value="1"/>
</dbReference>
<dbReference type="PANTHER" id="PTHR43472">
    <property type="entry name" value="PHOSPHORIBOSYLAMINE--GLYCINE LIGASE"/>
    <property type="match status" value="1"/>
</dbReference>
<dbReference type="OrthoDB" id="9807240at2"/>
<dbReference type="GO" id="GO:0004637">
    <property type="term" value="F:phosphoribosylamine-glycine ligase activity"/>
    <property type="evidence" value="ECO:0007669"/>
    <property type="project" value="UniProtKB-UniRule"/>
</dbReference>
<dbReference type="HAMAP" id="MF_00138">
    <property type="entry name" value="GARS"/>
    <property type="match status" value="1"/>
</dbReference>
<evidence type="ECO:0000256" key="8">
    <source>
        <dbReference type="ARBA" id="ARBA00042242"/>
    </source>
</evidence>
<feature type="domain" description="ATP-grasp" evidence="12">
    <location>
        <begin position="111"/>
        <end position="319"/>
    </location>
</feature>
<evidence type="ECO:0000256" key="7">
    <source>
        <dbReference type="ARBA" id="ARBA00038345"/>
    </source>
</evidence>
<dbReference type="PROSITE" id="PS50975">
    <property type="entry name" value="ATP_GRASP"/>
    <property type="match status" value="1"/>
</dbReference>
<keyword evidence="14" id="KW-1185">Reference proteome</keyword>
<protein>
    <recommendedName>
        <fullName evidence="2 10">Phosphoribosylamine--glycine ligase</fullName>
        <ecNumber evidence="2 10">6.3.4.13</ecNumber>
    </recommendedName>
    <alternativeName>
        <fullName evidence="10">GARS</fullName>
    </alternativeName>
    <alternativeName>
        <fullName evidence="8 10">Glycinamide ribonucleotide synthetase</fullName>
    </alternativeName>
    <alternativeName>
        <fullName evidence="9 10">Phosphoribosylglycinamide synthetase</fullName>
    </alternativeName>
</protein>
<comment type="caution">
    <text evidence="13">The sequence shown here is derived from an EMBL/GenBank/DDBJ whole genome shotgun (WGS) entry which is preliminary data.</text>
</comment>
<evidence type="ECO:0000313" key="14">
    <source>
        <dbReference type="Proteomes" id="UP000288227"/>
    </source>
</evidence>
<dbReference type="InterPro" id="IPR037123">
    <property type="entry name" value="PRibGlycinamide_synth_C_sf"/>
</dbReference>
<dbReference type="GO" id="GO:0006189">
    <property type="term" value="P:'de novo' IMP biosynthetic process"/>
    <property type="evidence" value="ECO:0007669"/>
    <property type="project" value="UniProtKB-UniRule"/>
</dbReference>
<comment type="pathway">
    <text evidence="1 10">Purine metabolism; IMP biosynthesis via de novo pathway; N(1)-(5-phospho-D-ribosyl)glycinamide from 5-phospho-alpha-D-ribose 1-diphosphate: step 2/2.</text>
</comment>
<accession>A0A401UAV0</accession>
<reference evidence="13 14" key="1">
    <citation type="submission" date="2018-11" db="EMBL/GenBank/DDBJ databases">
        <title>Chryseotalea sanarue gen. nov., sp., nov., a member of the family Cytophagaceae, isolated from a brackish lake in Hamamatsu Japan.</title>
        <authorList>
            <person name="Maejima Y."/>
            <person name="Iino T."/>
            <person name="Muraguchi Y."/>
            <person name="Fukuda K."/>
            <person name="Ohkuma M."/>
            <person name="Moriuchi R."/>
            <person name="Dohra H."/>
            <person name="Kimbara K."/>
            <person name="Shintani M."/>
        </authorList>
    </citation>
    <scope>NUCLEOTIDE SEQUENCE [LARGE SCALE GENOMIC DNA]</scope>
    <source>
        <strain evidence="13 14">Ys</strain>
    </source>
</reference>
<proteinExistence type="inferred from homology"/>
<dbReference type="GO" id="GO:0005524">
    <property type="term" value="F:ATP binding"/>
    <property type="evidence" value="ECO:0007669"/>
    <property type="project" value="UniProtKB-UniRule"/>
</dbReference>
<evidence type="ECO:0000256" key="1">
    <source>
        <dbReference type="ARBA" id="ARBA00005174"/>
    </source>
</evidence>
<name>A0A401UAV0_9BACT</name>
<dbReference type="Pfam" id="PF02844">
    <property type="entry name" value="GARS_N"/>
    <property type="match status" value="1"/>
</dbReference>
<dbReference type="InterPro" id="IPR000115">
    <property type="entry name" value="PRibGlycinamide_synth"/>
</dbReference>
<dbReference type="PANTHER" id="PTHR43472:SF1">
    <property type="entry name" value="PHOSPHORIBOSYLAMINE--GLYCINE LIGASE, CHLOROPLASTIC"/>
    <property type="match status" value="1"/>
</dbReference>
<dbReference type="Gene3D" id="3.40.50.20">
    <property type="match status" value="1"/>
</dbReference>
<keyword evidence="3 10" id="KW-0436">Ligase</keyword>
<dbReference type="EC" id="6.3.4.13" evidence="2 10"/>
<dbReference type="InterPro" id="IPR020562">
    <property type="entry name" value="PRibGlycinamide_synth_N"/>
</dbReference>
<dbReference type="InterPro" id="IPR013815">
    <property type="entry name" value="ATP_grasp_subdomain_1"/>
</dbReference>
<dbReference type="UniPathway" id="UPA00074">
    <property type="reaction ID" value="UER00125"/>
</dbReference>
<keyword evidence="6 11" id="KW-0067">ATP-binding</keyword>
<dbReference type="NCBIfam" id="TIGR00877">
    <property type="entry name" value="purD"/>
    <property type="match status" value="1"/>
</dbReference>
<comment type="catalytic activity">
    <reaction evidence="10">
        <text>5-phospho-beta-D-ribosylamine + glycine + ATP = N(1)-(5-phospho-beta-D-ribosyl)glycinamide + ADP + phosphate + H(+)</text>
        <dbReference type="Rhea" id="RHEA:17453"/>
        <dbReference type="ChEBI" id="CHEBI:15378"/>
        <dbReference type="ChEBI" id="CHEBI:30616"/>
        <dbReference type="ChEBI" id="CHEBI:43474"/>
        <dbReference type="ChEBI" id="CHEBI:57305"/>
        <dbReference type="ChEBI" id="CHEBI:58681"/>
        <dbReference type="ChEBI" id="CHEBI:143788"/>
        <dbReference type="ChEBI" id="CHEBI:456216"/>
        <dbReference type="EC" id="6.3.4.13"/>
    </reaction>
</comment>
<evidence type="ECO:0000259" key="12">
    <source>
        <dbReference type="PROSITE" id="PS50975"/>
    </source>
</evidence>
<evidence type="ECO:0000256" key="11">
    <source>
        <dbReference type="PROSITE-ProRule" id="PRU00409"/>
    </source>
</evidence>
<organism evidence="13 14">
    <name type="scientific">Chryseotalea sanaruensis</name>
    <dbReference type="NCBI Taxonomy" id="2482724"/>
    <lineage>
        <taxon>Bacteria</taxon>
        <taxon>Pseudomonadati</taxon>
        <taxon>Bacteroidota</taxon>
        <taxon>Cytophagia</taxon>
        <taxon>Cytophagales</taxon>
        <taxon>Chryseotaleaceae</taxon>
        <taxon>Chryseotalea</taxon>
    </lineage>
</organism>
<dbReference type="Gene3D" id="3.30.470.20">
    <property type="entry name" value="ATP-grasp fold, B domain"/>
    <property type="match status" value="1"/>
</dbReference>
<dbReference type="InterPro" id="IPR016185">
    <property type="entry name" value="PreATP-grasp_dom_sf"/>
</dbReference>
<keyword evidence="5 10" id="KW-0658">Purine biosynthesis</keyword>
<dbReference type="SMART" id="SM01209">
    <property type="entry name" value="GARS_A"/>
    <property type="match status" value="1"/>
</dbReference>
<dbReference type="RefSeq" id="WP_127122688.1">
    <property type="nucleotide sequence ID" value="NZ_BHXQ01000004.1"/>
</dbReference>
<sequence length="428" mass="46275">MNILIIGNGGREHAFAWKIKQSQQCDHLFVAPGNAGTAQIAENVAIAVDDFEKLGQCCLDKKIDLVLVGPEVPLVKGIRDYFESKKELQHILLVGPGKNGAQLEGSKDFSKQFMLRHGVPTAKARTFTASALQEALNYIDQCNTPIVLKADGLAAGKGVVIAENLKEAKAEITEMLQSQKFGAASNKVLIEEFLTGIELSVFVLTDGTDYVILPEAKDYKRIGDNDTGLNTGGMGAVSPVVFATPEFLKKVEEQVVKPTIKGLQAENIPYQGFVFIGLMNVKGEPYVIEYNARMGDPETQSVMSRIDSDFVDLLVACAKKELKGKELSISKNYALTIVMASGGYPGEFQKGFPISGLNEQHEANVFHAGTKLKENSIVNDGGRVLGITATGATLAEAREKAYKSALNIGWEGVTFRNDIGQDLMKLSG</sequence>
<evidence type="ECO:0000256" key="5">
    <source>
        <dbReference type="ARBA" id="ARBA00022755"/>
    </source>
</evidence>
<dbReference type="Pfam" id="PF01071">
    <property type="entry name" value="GARS_A"/>
    <property type="match status" value="1"/>
</dbReference>
<dbReference type="InterPro" id="IPR020560">
    <property type="entry name" value="PRibGlycinamide_synth_C-dom"/>
</dbReference>
<keyword evidence="4 11" id="KW-0547">Nucleotide-binding</keyword>
<evidence type="ECO:0000256" key="10">
    <source>
        <dbReference type="HAMAP-Rule" id="MF_00138"/>
    </source>
</evidence>
<dbReference type="SUPFAM" id="SSF52440">
    <property type="entry name" value="PreATP-grasp domain"/>
    <property type="match status" value="1"/>
</dbReference>
<dbReference type="InterPro" id="IPR011054">
    <property type="entry name" value="Rudment_hybrid_motif"/>
</dbReference>
<evidence type="ECO:0000313" key="13">
    <source>
        <dbReference type="EMBL" id="GCC52036.1"/>
    </source>
</evidence>
<gene>
    <name evidence="10" type="primary">purD</name>
    <name evidence="13" type="ORF">SanaruYs_22680</name>
</gene>
<dbReference type="SUPFAM" id="SSF56059">
    <property type="entry name" value="Glutathione synthetase ATP-binding domain-like"/>
    <property type="match status" value="1"/>
</dbReference>
<evidence type="ECO:0000256" key="3">
    <source>
        <dbReference type="ARBA" id="ARBA00022598"/>
    </source>
</evidence>
<evidence type="ECO:0000256" key="2">
    <source>
        <dbReference type="ARBA" id="ARBA00013255"/>
    </source>
</evidence>
<dbReference type="Gene3D" id="3.30.1490.20">
    <property type="entry name" value="ATP-grasp fold, A domain"/>
    <property type="match status" value="1"/>
</dbReference>
<dbReference type="FunFam" id="3.90.600.10:FF:000001">
    <property type="entry name" value="Trifunctional purine biosynthetic protein adenosine-3"/>
    <property type="match status" value="1"/>
</dbReference>
<evidence type="ECO:0000256" key="4">
    <source>
        <dbReference type="ARBA" id="ARBA00022741"/>
    </source>
</evidence>
<dbReference type="InterPro" id="IPR011761">
    <property type="entry name" value="ATP-grasp"/>
</dbReference>
<dbReference type="AlphaFoldDB" id="A0A401UAV0"/>
<evidence type="ECO:0000256" key="9">
    <source>
        <dbReference type="ARBA" id="ARBA00042864"/>
    </source>
</evidence>
<dbReference type="SMART" id="SM01210">
    <property type="entry name" value="GARS_C"/>
    <property type="match status" value="1"/>
</dbReference>
<dbReference type="GO" id="GO:0009113">
    <property type="term" value="P:purine nucleobase biosynthetic process"/>
    <property type="evidence" value="ECO:0007669"/>
    <property type="project" value="InterPro"/>
</dbReference>
<evidence type="ECO:0000256" key="6">
    <source>
        <dbReference type="ARBA" id="ARBA00022840"/>
    </source>
</evidence>